<comment type="caution">
    <text evidence="2">The sequence shown here is derived from an EMBL/GenBank/DDBJ whole genome shotgun (WGS) entry which is preliminary data.</text>
</comment>
<evidence type="ECO:0000256" key="1">
    <source>
        <dbReference type="SAM" id="Phobius"/>
    </source>
</evidence>
<gene>
    <name evidence="2" type="ORF">V0U79_11565</name>
</gene>
<reference evidence="2 3" key="1">
    <citation type="submission" date="2024-01" db="EMBL/GenBank/DDBJ databases">
        <title>Hyphobacterium bacterium isolated from marine sediment.</title>
        <authorList>
            <person name="Zhao S."/>
        </authorList>
    </citation>
    <scope>NUCLEOTIDE SEQUENCE [LARGE SCALE GENOMIC DNA]</scope>
    <source>
        <strain evidence="3">HN65</strain>
    </source>
</reference>
<dbReference type="EMBL" id="JAZDRP010000008">
    <property type="protein sequence ID" value="MEE2527008.1"/>
    <property type="molecule type" value="Genomic_DNA"/>
</dbReference>
<dbReference type="RefSeq" id="WP_330199672.1">
    <property type="nucleotide sequence ID" value="NZ_JAZDRP010000008.1"/>
</dbReference>
<keyword evidence="1" id="KW-0812">Transmembrane</keyword>
<proteinExistence type="predicted"/>
<dbReference type="Proteomes" id="UP001354971">
    <property type="component" value="Unassembled WGS sequence"/>
</dbReference>
<feature type="transmembrane region" description="Helical" evidence="1">
    <location>
        <begin position="32"/>
        <end position="52"/>
    </location>
</feature>
<keyword evidence="1" id="KW-1133">Transmembrane helix</keyword>
<name>A0ABU7LSY9_9PROT</name>
<sequence>MNSAFWWSDWAYRDGVVSIKSTGHKLPLRRKFIAVCLNWLIFYVCMEVWRVLSMRRKGPRIAFTPERPRPWYFIWACTHAIGGRIVRDEAKADLTIYFEDQTVSALPVLPDTRAHMNFACCDVTKTHVARIFEETFGYSIGVDPLKFVGPVVEKSEVNGAHDGQVRQAPFEPLADRAYQRLIDNRCREEQVADYRCVIVGREMPLLFIKKRQIGKRFTNINCEVNLVETSEAFSQQEMDLLIEFAARMGLEWGALDVLRDRNDGRIYVVDVNKTNIDPPIALPLKDKLKATKRVGHALKAFVESRVQG</sequence>
<evidence type="ECO:0000313" key="3">
    <source>
        <dbReference type="Proteomes" id="UP001354971"/>
    </source>
</evidence>
<keyword evidence="1" id="KW-0472">Membrane</keyword>
<dbReference type="Gene3D" id="3.30.470.20">
    <property type="entry name" value="ATP-grasp fold, B domain"/>
    <property type="match status" value="1"/>
</dbReference>
<evidence type="ECO:0008006" key="4">
    <source>
        <dbReference type="Google" id="ProtNLM"/>
    </source>
</evidence>
<accession>A0ABU7LSY9</accession>
<keyword evidence="3" id="KW-1185">Reference proteome</keyword>
<evidence type="ECO:0000313" key="2">
    <source>
        <dbReference type="EMBL" id="MEE2527008.1"/>
    </source>
</evidence>
<protein>
    <recommendedName>
        <fullName evidence="4">ATP-grasp domain-containing protein</fullName>
    </recommendedName>
</protein>
<organism evidence="2 3">
    <name type="scientific">Hyphobacterium lacteum</name>
    <dbReference type="NCBI Taxonomy" id="3116575"/>
    <lineage>
        <taxon>Bacteria</taxon>
        <taxon>Pseudomonadati</taxon>
        <taxon>Pseudomonadota</taxon>
        <taxon>Alphaproteobacteria</taxon>
        <taxon>Maricaulales</taxon>
        <taxon>Maricaulaceae</taxon>
        <taxon>Hyphobacterium</taxon>
    </lineage>
</organism>